<dbReference type="PANTHER" id="PTHR43651:SF3">
    <property type="entry name" value="1,4-ALPHA-GLUCAN-BRANCHING ENZYME"/>
    <property type="match status" value="1"/>
</dbReference>
<evidence type="ECO:0000256" key="6">
    <source>
        <dbReference type="ARBA" id="ARBA00022676"/>
    </source>
</evidence>
<dbReference type="Pfam" id="PF22019">
    <property type="entry name" value="GlgB_N"/>
    <property type="match status" value="1"/>
</dbReference>
<evidence type="ECO:0000259" key="11">
    <source>
        <dbReference type="SMART" id="SM00642"/>
    </source>
</evidence>
<dbReference type="HAMAP" id="MF_00685">
    <property type="entry name" value="GlgB"/>
    <property type="match status" value="1"/>
</dbReference>
<dbReference type="Pfam" id="PF00128">
    <property type="entry name" value="Alpha-amylase"/>
    <property type="match status" value="1"/>
</dbReference>
<evidence type="ECO:0000313" key="12">
    <source>
        <dbReference type="EMBL" id="MCK0538404.1"/>
    </source>
</evidence>
<keyword evidence="13" id="KW-1185">Reference proteome</keyword>
<dbReference type="SUPFAM" id="SSF51011">
    <property type="entry name" value="Glycosyl hydrolase domain"/>
    <property type="match status" value="1"/>
</dbReference>
<dbReference type="Gene3D" id="2.60.40.10">
    <property type="entry name" value="Immunoglobulins"/>
    <property type="match status" value="1"/>
</dbReference>
<dbReference type="SUPFAM" id="SSF51445">
    <property type="entry name" value="(Trans)glycosidases"/>
    <property type="match status" value="1"/>
</dbReference>
<reference evidence="12" key="1">
    <citation type="submission" date="2022-04" db="EMBL/GenBank/DDBJ databases">
        <title>Alcanivorax sp. CY1518 draft genome sequence.</title>
        <authorList>
            <person name="Zhao G."/>
            <person name="An M."/>
        </authorList>
    </citation>
    <scope>NUCLEOTIDE SEQUENCE</scope>
    <source>
        <strain evidence="12">CY1518</strain>
    </source>
</reference>
<dbReference type="SMART" id="SM00642">
    <property type="entry name" value="Aamy"/>
    <property type="match status" value="1"/>
</dbReference>
<dbReference type="InterPro" id="IPR013780">
    <property type="entry name" value="Glyco_hydro_b"/>
</dbReference>
<gene>
    <name evidence="10 12" type="primary">glgB</name>
    <name evidence="12" type="ORF">MU846_11840</name>
</gene>
<dbReference type="RefSeq" id="WP_246952984.1">
    <property type="nucleotide sequence ID" value="NZ_JALKII010000008.1"/>
</dbReference>
<dbReference type="Proteomes" id="UP001165524">
    <property type="component" value="Unassembled WGS sequence"/>
</dbReference>
<dbReference type="SUPFAM" id="SSF81296">
    <property type="entry name" value="E set domains"/>
    <property type="match status" value="2"/>
</dbReference>
<dbReference type="InterPro" id="IPR037439">
    <property type="entry name" value="Branching_enzy"/>
</dbReference>
<evidence type="ECO:0000256" key="9">
    <source>
        <dbReference type="ARBA" id="ARBA00023277"/>
    </source>
</evidence>
<dbReference type="Pfam" id="PF02922">
    <property type="entry name" value="CBM_48"/>
    <property type="match status" value="1"/>
</dbReference>
<dbReference type="InterPro" id="IPR006407">
    <property type="entry name" value="GlgB"/>
</dbReference>
<keyword evidence="7 10" id="KW-0808">Transferase</keyword>
<keyword evidence="5 10" id="KW-0321">Glycogen metabolism</keyword>
<dbReference type="GO" id="GO:0003844">
    <property type="term" value="F:1,4-alpha-glucan branching enzyme activity"/>
    <property type="evidence" value="ECO:0007669"/>
    <property type="project" value="UniProtKB-EC"/>
</dbReference>
<evidence type="ECO:0000256" key="10">
    <source>
        <dbReference type="HAMAP-Rule" id="MF_00685"/>
    </source>
</evidence>
<comment type="caution">
    <text evidence="12">The sequence shown here is derived from an EMBL/GenBank/DDBJ whole genome shotgun (WGS) entry which is preliminary data.</text>
</comment>
<dbReference type="NCBIfam" id="NF003811">
    <property type="entry name" value="PRK05402.1"/>
    <property type="match status" value="1"/>
</dbReference>
<dbReference type="InterPro" id="IPR006047">
    <property type="entry name" value="GH13_cat_dom"/>
</dbReference>
<evidence type="ECO:0000256" key="7">
    <source>
        <dbReference type="ARBA" id="ARBA00022679"/>
    </source>
</evidence>
<dbReference type="Pfam" id="PF02806">
    <property type="entry name" value="Alpha-amylase_C"/>
    <property type="match status" value="1"/>
</dbReference>
<dbReference type="EC" id="2.4.1.18" evidence="10"/>
<protein>
    <recommendedName>
        <fullName evidence="10">1,4-alpha-glucan branching enzyme GlgB</fullName>
        <ecNumber evidence="10">2.4.1.18</ecNumber>
    </recommendedName>
    <alternativeName>
        <fullName evidence="10">1,4-alpha-D-glucan:1,4-alpha-D-glucan 6-glucosyl-transferase</fullName>
    </alternativeName>
    <alternativeName>
        <fullName evidence="10">Alpha-(1-&gt;4)-glucan branching enzyme</fullName>
    </alternativeName>
    <alternativeName>
        <fullName evidence="10">Glycogen branching enzyme</fullName>
        <shortName evidence="10">BE</shortName>
    </alternativeName>
</protein>
<dbReference type="InterPro" id="IPR017853">
    <property type="entry name" value="GH"/>
</dbReference>
<name>A0ABT0E989_9GAMM</name>
<evidence type="ECO:0000313" key="13">
    <source>
        <dbReference type="Proteomes" id="UP001165524"/>
    </source>
</evidence>
<evidence type="ECO:0000256" key="5">
    <source>
        <dbReference type="ARBA" id="ARBA00022600"/>
    </source>
</evidence>
<dbReference type="InterPro" id="IPR006048">
    <property type="entry name" value="A-amylase/branching_C"/>
</dbReference>
<evidence type="ECO:0000256" key="1">
    <source>
        <dbReference type="ARBA" id="ARBA00000826"/>
    </source>
</evidence>
<evidence type="ECO:0000256" key="4">
    <source>
        <dbReference type="ARBA" id="ARBA00009000"/>
    </source>
</evidence>
<feature type="active site" description="Proton donor" evidence="10">
    <location>
        <position position="468"/>
    </location>
</feature>
<comment type="function">
    <text evidence="2 10">Catalyzes the formation of the alpha-1,6-glucosidic linkages in glycogen by scission of a 1,4-alpha-linked oligosaccharide from growing alpha-1,4-glucan chains and the subsequent attachment of the oligosaccharide to the alpha-1,6 position.</text>
</comment>
<keyword evidence="9 10" id="KW-0119">Carbohydrate metabolism</keyword>
<accession>A0ABT0E989</accession>
<dbReference type="InterPro" id="IPR054169">
    <property type="entry name" value="GlgB_N"/>
</dbReference>
<dbReference type="PIRSF" id="PIRSF000463">
    <property type="entry name" value="GlgB"/>
    <property type="match status" value="1"/>
</dbReference>
<proteinExistence type="inferred from homology"/>
<dbReference type="InterPro" id="IPR044143">
    <property type="entry name" value="GlgB_N_E_set_prok"/>
</dbReference>
<comment type="similarity">
    <text evidence="4 10">Belongs to the glycosyl hydrolase 13 family. GlgB subfamily.</text>
</comment>
<dbReference type="Gene3D" id="2.60.40.1180">
    <property type="entry name" value="Golgi alpha-mannosidase II"/>
    <property type="match status" value="1"/>
</dbReference>
<comment type="subunit">
    <text evidence="10">Monomer.</text>
</comment>
<comment type="catalytic activity">
    <reaction evidence="1 10">
        <text>Transfers a segment of a (1-&gt;4)-alpha-D-glucan chain to a primary hydroxy group in a similar glucan chain.</text>
        <dbReference type="EC" id="2.4.1.18"/>
    </reaction>
</comment>
<evidence type="ECO:0000256" key="8">
    <source>
        <dbReference type="ARBA" id="ARBA00023056"/>
    </source>
</evidence>
<keyword evidence="6 10" id="KW-0328">Glycosyltransferase</keyword>
<dbReference type="InterPro" id="IPR004193">
    <property type="entry name" value="Glyco_hydro_13_N"/>
</dbReference>
<feature type="active site" description="Nucleophile" evidence="10">
    <location>
        <position position="415"/>
    </location>
</feature>
<comment type="pathway">
    <text evidence="3 10">Glycan biosynthesis; glycogen biosynthesis.</text>
</comment>
<dbReference type="PANTHER" id="PTHR43651">
    <property type="entry name" value="1,4-ALPHA-GLUCAN-BRANCHING ENZYME"/>
    <property type="match status" value="1"/>
</dbReference>
<dbReference type="EMBL" id="JALKII010000008">
    <property type="protein sequence ID" value="MCK0538404.1"/>
    <property type="molecule type" value="Genomic_DNA"/>
</dbReference>
<keyword evidence="8 10" id="KW-0320">Glycogen biosynthesis</keyword>
<dbReference type="NCBIfam" id="NF008967">
    <property type="entry name" value="PRK12313.1"/>
    <property type="match status" value="1"/>
</dbReference>
<dbReference type="InterPro" id="IPR013783">
    <property type="entry name" value="Ig-like_fold"/>
</dbReference>
<dbReference type="NCBIfam" id="TIGR01515">
    <property type="entry name" value="branching_enzym"/>
    <property type="match status" value="1"/>
</dbReference>
<dbReference type="CDD" id="cd11322">
    <property type="entry name" value="AmyAc_Glg_BE"/>
    <property type="match status" value="1"/>
</dbReference>
<dbReference type="Gene3D" id="3.20.20.80">
    <property type="entry name" value="Glycosidases"/>
    <property type="match status" value="1"/>
</dbReference>
<feature type="domain" description="Glycosyl hydrolase family 13 catalytic" evidence="11">
    <location>
        <begin position="270"/>
        <end position="621"/>
    </location>
</feature>
<evidence type="ECO:0000256" key="3">
    <source>
        <dbReference type="ARBA" id="ARBA00004964"/>
    </source>
</evidence>
<evidence type="ECO:0000256" key="2">
    <source>
        <dbReference type="ARBA" id="ARBA00002953"/>
    </source>
</evidence>
<organism evidence="12 13">
    <name type="scientific">Alcanivorax quisquiliarum</name>
    <dbReference type="NCBI Taxonomy" id="2933565"/>
    <lineage>
        <taxon>Bacteria</taxon>
        <taxon>Pseudomonadati</taxon>
        <taxon>Pseudomonadota</taxon>
        <taxon>Gammaproteobacteria</taxon>
        <taxon>Oceanospirillales</taxon>
        <taxon>Alcanivoracaceae</taxon>
        <taxon>Alcanivorax</taxon>
    </lineage>
</organism>
<dbReference type="InterPro" id="IPR014756">
    <property type="entry name" value="Ig_E-set"/>
</dbReference>
<sequence length="755" mass="83436">MIDSRTDPQAAALPPERAQAIARGEEPDLFAWLGPHPLPTGQAVVRAFVPGAKGVTLLERASCTPLGALQAAGEEGLFAIVLPAPVDYLLRIHWPGGDQDSEDPYRLLPMLDAGVLARFHQGDPQAALALGARLLRHGGVEGVRFAVWAPHARRVSVVGDFNSWDGRRHVLHRHPGGVWEIFVPQLAAGALYKFELLTADGRRLLKADPFARRAELPPGTASIVAASELAHQWHDAAWCAQRSAQPPWAAPISIYEAHAGAWRHLPGEPGTAMHWQALTETLVPYVHEMGFTHIELMPLAEYPFGGSWGYQPVALFALTQRYGSEEAFAAFVEACHAAGIGVLLDWVPGHFPGDAHGLHEFDGQPLFEYAHPFEGRHAEWDTWVYDYRRPEVRAFLIASALHWLRRFHLDGLRVDAVASMLYRDYGRAAGQWLPNHRGGVENLEAVSFLRRLNTAVHAQCPGALVIAEESTAWPGVTHGLAEGGLGFDFKWNMGWMHDTLRYMGRDSVHRSYHGTDITFGLSYAFSERFVLSVSHDEVVHGKGSLPQRMAGDPWQRFANLRLFLALMWTHPGKKLLFMGCEWGQWREWHHDRELDWALLEAPEHAGVQALVARLNRLYRSHPALHQGDAEAAGFQWLVADDRRNSVFAWLRWSHDHAPVLVVHNTTPAPMENYHVGVPLPGAWAVLLNTDQVEFGGSGYTVPATVMAEGRGCHGQPCSLSLRLPPLATLVLAPVTAADRGSLPAQPSGFAPRRST</sequence>
<dbReference type="CDD" id="cd02855">
    <property type="entry name" value="E_set_GBE_prok_N"/>
    <property type="match status" value="1"/>
</dbReference>